<evidence type="ECO:0000259" key="1">
    <source>
        <dbReference type="PROSITE" id="PS50097"/>
    </source>
</evidence>
<dbReference type="OrthoDB" id="2574774at2759"/>
<evidence type="ECO:0000313" key="3">
    <source>
        <dbReference type="Proteomes" id="UP000092583"/>
    </source>
</evidence>
<sequence>MTDKTKNQILFDDHSRDFQFEDSDVTIRTSDDVTFKIHRFHLMAVSAVFRDMMAIGKGQNEELCLTDESFEDASTIGKFLYFCYGKSLPAPATKEHTPYQKLINLCNKYECPGVLAHLEALVYKWYIEDCLCPRNVFVLGYSLNQPELAIYGITHAGNWQWSETSMDITEAEKTKSKDCTAVISSVIGCSALDPSGLTYHDFADIPDAWKFPLVRATWGKIKDGELSKTDWKKIAEDFERIFKMVNGDSTC</sequence>
<dbReference type="AlphaFoldDB" id="A0A1B9IGG6"/>
<reference evidence="3" key="2">
    <citation type="submission" date="2013-12" db="EMBL/GenBank/DDBJ databases">
        <title>Evolution of pathogenesis and genome organization in the Tremellales.</title>
        <authorList>
            <person name="Cuomo C."/>
            <person name="Litvintseva A."/>
            <person name="Heitman J."/>
            <person name="Chen Y."/>
            <person name="Sun S."/>
            <person name="Springer D."/>
            <person name="Dromer F."/>
            <person name="Young S."/>
            <person name="Zeng Q."/>
            <person name="Chapman S."/>
            <person name="Gujja S."/>
            <person name="Saif S."/>
            <person name="Birren B."/>
        </authorList>
    </citation>
    <scope>NUCLEOTIDE SEQUENCE [LARGE SCALE GENOMIC DNA]</scope>
    <source>
        <strain evidence="3">CBS 10435</strain>
    </source>
</reference>
<name>A0A1B9IGG6_9TREE</name>
<organism evidence="2 3">
    <name type="scientific">Kwoniella mangroviensis CBS 10435</name>
    <dbReference type="NCBI Taxonomy" id="1331196"/>
    <lineage>
        <taxon>Eukaryota</taxon>
        <taxon>Fungi</taxon>
        <taxon>Dikarya</taxon>
        <taxon>Basidiomycota</taxon>
        <taxon>Agaricomycotina</taxon>
        <taxon>Tremellomycetes</taxon>
        <taxon>Tremellales</taxon>
        <taxon>Cryptococcaceae</taxon>
        <taxon>Kwoniella</taxon>
    </lineage>
</organism>
<dbReference type="Proteomes" id="UP000092583">
    <property type="component" value="Unassembled WGS sequence"/>
</dbReference>
<dbReference type="STRING" id="1331196.A0A1B9IGG6"/>
<keyword evidence="3" id="KW-1185">Reference proteome</keyword>
<dbReference type="SMART" id="SM00225">
    <property type="entry name" value="BTB"/>
    <property type="match status" value="1"/>
</dbReference>
<dbReference type="InterPro" id="IPR011333">
    <property type="entry name" value="SKP1/BTB/POZ_sf"/>
</dbReference>
<reference evidence="2 3" key="1">
    <citation type="submission" date="2013-07" db="EMBL/GenBank/DDBJ databases">
        <title>The Genome Sequence of Kwoniella mangroviensis CBS10435.</title>
        <authorList>
            <consortium name="The Broad Institute Genome Sequencing Platform"/>
            <person name="Cuomo C."/>
            <person name="Litvintseva A."/>
            <person name="Chen Y."/>
            <person name="Heitman J."/>
            <person name="Sun S."/>
            <person name="Springer D."/>
            <person name="Dromer F."/>
            <person name="Young S.K."/>
            <person name="Zeng Q."/>
            <person name="Gargeya S."/>
            <person name="Fitzgerald M."/>
            <person name="Abouelleil A."/>
            <person name="Alvarado L."/>
            <person name="Berlin A.M."/>
            <person name="Chapman S.B."/>
            <person name="Dewar J."/>
            <person name="Goldberg J."/>
            <person name="Griggs A."/>
            <person name="Gujja S."/>
            <person name="Hansen M."/>
            <person name="Howarth C."/>
            <person name="Imamovic A."/>
            <person name="Larimer J."/>
            <person name="McCowan C."/>
            <person name="Murphy C."/>
            <person name="Pearson M."/>
            <person name="Priest M."/>
            <person name="Roberts A."/>
            <person name="Saif S."/>
            <person name="Shea T."/>
            <person name="Sykes S."/>
            <person name="Wortman J."/>
            <person name="Nusbaum C."/>
            <person name="Birren B."/>
        </authorList>
    </citation>
    <scope>NUCLEOTIDE SEQUENCE [LARGE SCALE GENOMIC DNA]</scope>
    <source>
        <strain evidence="2 3">CBS 10435</strain>
    </source>
</reference>
<dbReference type="Gene3D" id="3.30.710.10">
    <property type="entry name" value="Potassium Channel Kv1.1, Chain A"/>
    <property type="match status" value="1"/>
</dbReference>
<feature type="domain" description="BTB" evidence="1">
    <location>
        <begin position="23"/>
        <end position="92"/>
    </location>
</feature>
<dbReference type="InterPro" id="IPR000210">
    <property type="entry name" value="BTB/POZ_dom"/>
</dbReference>
<dbReference type="SUPFAM" id="SSF54695">
    <property type="entry name" value="POZ domain"/>
    <property type="match status" value="1"/>
</dbReference>
<proteinExistence type="predicted"/>
<protein>
    <recommendedName>
        <fullName evidence="1">BTB domain-containing protein</fullName>
    </recommendedName>
</protein>
<dbReference type="EMBL" id="KI669469">
    <property type="protein sequence ID" value="OCF54696.1"/>
    <property type="molecule type" value="Genomic_DNA"/>
</dbReference>
<evidence type="ECO:0000313" key="2">
    <source>
        <dbReference type="EMBL" id="OCF54696.1"/>
    </source>
</evidence>
<accession>A0A1B9IGG6</accession>
<gene>
    <name evidence="2" type="ORF">L486_07830</name>
</gene>
<dbReference type="Pfam" id="PF00651">
    <property type="entry name" value="BTB"/>
    <property type="match status" value="1"/>
</dbReference>
<dbReference type="PROSITE" id="PS50097">
    <property type="entry name" value="BTB"/>
    <property type="match status" value="1"/>
</dbReference>
<dbReference type="CDD" id="cd18186">
    <property type="entry name" value="BTB_POZ_ZBTB_KLHL-like"/>
    <property type="match status" value="1"/>
</dbReference>